<gene>
    <name evidence="5" type="ORF">FPZ12_037400</name>
</gene>
<dbReference type="RefSeq" id="WP_144760741.1">
    <property type="nucleotide sequence ID" value="NZ_VMNW02000091.1"/>
</dbReference>
<feature type="domain" description="UspA" evidence="4">
    <location>
        <begin position="152"/>
        <end position="288"/>
    </location>
</feature>
<comment type="similarity">
    <text evidence="1">Belongs to the universal stress protein A family.</text>
</comment>
<dbReference type="PANTHER" id="PTHR46268">
    <property type="entry name" value="STRESS RESPONSE PROTEIN NHAX"/>
    <property type="match status" value="1"/>
</dbReference>
<protein>
    <submittedName>
        <fullName evidence="5">Universal stress protein</fullName>
    </submittedName>
</protein>
<evidence type="ECO:0000256" key="2">
    <source>
        <dbReference type="ARBA" id="ARBA00022741"/>
    </source>
</evidence>
<keyword evidence="6" id="KW-1185">Reference proteome</keyword>
<dbReference type="PRINTS" id="PR01438">
    <property type="entry name" value="UNVRSLSTRESS"/>
</dbReference>
<evidence type="ECO:0000313" key="5">
    <source>
        <dbReference type="EMBL" id="KAA9152167.1"/>
    </source>
</evidence>
<name>A0A5N0UQ81_9PSEU</name>
<dbReference type="InterPro" id="IPR014729">
    <property type="entry name" value="Rossmann-like_a/b/a_fold"/>
</dbReference>
<dbReference type="Proteomes" id="UP000319769">
    <property type="component" value="Unassembled WGS sequence"/>
</dbReference>
<evidence type="ECO:0000259" key="4">
    <source>
        <dbReference type="Pfam" id="PF00582"/>
    </source>
</evidence>
<keyword evidence="2" id="KW-0547">Nucleotide-binding</keyword>
<sequence>MTDATGAIVAGVDGSDEARRAVRWAAEEAGRRNLPLHLVFAQEAVAITLPASQSLFDQIEEYAAEELEKAARIARETRPGVTVTQERSRQVPVPALLELSERAHTIVLGASGRGGFTGMLIGSTAVAVAARAACPVAVIRRRPDGEPASSGPVVVGVDGSPTSERALAVAFDEASWLGVPLVAVHAWNDVDYLSGLSADYPLPEPGSGNEEQRVLAESMAGWQEKYPDVHIERVIARDRPRTLLLEQSQQAQLVVVGSRGRGGFTGLLLGSTSQALLHHAGCPVLVVRPED</sequence>
<dbReference type="AlphaFoldDB" id="A0A5N0UQ81"/>
<evidence type="ECO:0000256" key="3">
    <source>
        <dbReference type="ARBA" id="ARBA00022840"/>
    </source>
</evidence>
<dbReference type="OrthoDB" id="3404132at2"/>
<feature type="domain" description="UspA" evidence="4">
    <location>
        <begin position="8"/>
        <end position="140"/>
    </location>
</feature>
<evidence type="ECO:0000256" key="1">
    <source>
        <dbReference type="ARBA" id="ARBA00008791"/>
    </source>
</evidence>
<proteinExistence type="inferred from homology"/>
<dbReference type="Gene3D" id="3.40.50.620">
    <property type="entry name" value="HUPs"/>
    <property type="match status" value="2"/>
</dbReference>
<keyword evidence="3" id="KW-0067">ATP-binding</keyword>
<evidence type="ECO:0000313" key="6">
    <source>
        <dbReference type="Proteomes" id="UP000319769"/>
    </source>
</evidence>
<dbReference type="SUPFAM" id="SSF52402">
    <property type="entry name" value="Adenine nucleotide alpha hydrolases-like"/>
    <property type="match status" value="2"/>
</dbReference>
<dbReference type="Pfam" id="PF00582">
    <property type="entry name" value="Usp"/>
    <property type="match status" value="2"/>
</dbReference>
<organism evidence="5 6">
    <name type="scientific">Amycolatopsis acidicola</name>
    <dbReference type="NCBI Taxonomy" id="2596893"/>
    <lineage>
        <taxon>Bacteria</taxon>
        <taxon>Bacillati</taxon>
        <taxon>Actinomycetota</taxon>
        <taxon>Actinomycetes</taxon>
        <taxon>Pseudonocardiales</taxon>
        <taxon>Pseudonocardiaceae</taxon>
        <taxon>Amycolatopsis</taxon>
    </lineage>
</organism>
<accession>A0A5N0UQ81</accession>
<comment type="caution">
    <text evidence="5">The sequence shown here is derived from an EMBL/GenBank/DDBJ whole genome shotgun (WGS) entry which is preliminary data.</text>
</comment>
<reference evidence="5" key="1">
    <citation type="submission" date="2019-09" db="EMBL/GenBank/DDBJ databases">
        <authorList>
            <person name="Teo W.F.A."/>
            <person name="Duangmal K."/>
        </authorList>
    </citation>
    <scope>NUCLEOTIDE SEQUENCE [LARGE SCALE GENOMIC DNA]</scope>
    <source>
        <strain evidence="5">K81G1</strain>
    </source>
</reference>
<dbReference type="InterPro" id="IPR006015">
    <property type="entry name" value="Universal_stress_UspA"/>
</dbReference>
<dbReference type="PANTHER" id="PTHR46268:SF27">
    <property type="entry name" value="UNIVERSAL STRESS PROTEIN RV2623"/>
    <property type="match status" value="1"/>
</dbReference>
<dbReference type="GO" id="GO:0005524">
    <property type="term" value="F:ATP binding"/>
    <property type="evidence" value="ECO:0007669"/>
    <property type="project" value="UniProtKB-KW"/>
</dbReference>
<dbReference type="EMBL" id="VMNW02000091">
    <property type="protein sequence ID" value="KAA9152167.1"/>
    <property type="molecule type" value="Genomic_DNA"/>
</dbReference>
<dbReference type="InterPro" id="IPR006016">
    <property type="entry name" value="UspA"/>
</dbReference>